<keyword evidence="5" id="KW-0964">Secreted</keyword>
<dbReference type="Pfam" id="PF03723">
    <property type="entry name" value="Hemocyanin_C"/>
    <property type="match status" value="1"/>
</dbReference>
<dbReference type="GO" id="GO:0005576">
    <property type="term" value="C:extracellular region"/>
    <property type="evidence" value="ECO:0007669"/>
    <property type="project" value="UniProtKB-SubCell"/>
</dbReference>
<dbReference type="FunFam" id="1.20.1370.10:FF:000002">
    <property type="entry name" value="Hemocyanin subunit B"/>
    <property type="match status" value="1"/>
</dbReference>
<dbReference type="PANTHER" id="PTHR11511:SF5">
    <property type="entry name" value="FAT-BODY PROTEIN 1-RELATED"/>
    <property type="match status" value="1"/>
</dbReference>
<dbReference type="InterPro" id="IPR005203">
    <property type="entry name" value="Hemocyanin_C"/>
</dbReference>
<comment type="subcellular location">
    <subcellularLocation>
        <location evidence="2">Secreted</location>
        <location evidence="2">Extracellular space</location>
    </subcellularLocation>
</comment>
<evidence type="ECO:0000256" key="2">
    <source>
        <dbReference type="ARBA" id="ARBA00004239"/>
    </source>
</evidence>
<proteinExistence type="evidence at transcript level"/>
<dbReference type="Gene3D" id="1.20.1370.10">
    <property type="entry name" value="Hemocyanin, N-terminal domain"/>
    <property type="match status" value="1"/>
</dbReference>
<dbReference type="EMBL" id="FN424086">
    <property type="protein sequence ID" value="CAZ66719.1"/>
    <property type="molecule type" value="mRNA"/>
</dbReference>
<keyword evidence="9" id="KW-1015">Disulfide bond</keyword>
<keyword evidence="4" id="KW-0813">Transport</keyword>
<dbReference type="SUPFAM" id="SSF81296">
    <property type="entry name" value="E set domains"/>
    <property type="match status" value="1"/>
</dbReference>
<dbReference type="InterPro" id="IPR002227">
    <property type="entry name" value="Tyrosinase_Cu-bd"/>
</dbReference>
<dbReference type="GO" id="GO:0046872">
    <property type="term" value="F:metal ion binding"/>
    <property type="evidence" value="ECO:0007669"/>
    <property type="project" value="UniProtKB-KW"/>
</dbReference>
<dbReference type="InterPro" id="IPR013788">
    <property type="entry name" value="Hemocyanin/hexamerin"/>
</dbReference>
<dbReference type="InterPro" id="IPR036697">
    <property type="entry name" value="Hemocyanin_N_sf"/>
</dbReference>
<organism evidence="11">
    <name type="scientific">Pandinus imperator</name>
    <name type="common">Emperor scorpion</name>
    <dbReference type="NCBI Taxonomy" id="55084"/>
    <lineage>
        <taxon>Eukaryota</taxon>
        <taxon>Metazoa</taxon>
        <taxon>Ecdysozoa</taxon>
        <taxon>Arthropoda</taxon>
        <taxon>Chelicerata</taxon>
        <taxon>Arachnida</taxon>
        <taxon>Scorpiones</taxon>
        <taxon>Iurida</taxon>
        <taxon>Scorpionoidea</taxon>
        <taxon>Scorpionidae</taxon>
        <taxon>Pandininae</taxon>
        <taxon>Pandinus</taxon>
    </lineage>
</organism>
<evidence type="ECO:0000256" key="6">
    <source>
        <dbReference type="ARBA" id="ARBA00022621"/>
    </source>
</evidence>
<evidence type="ECO:0000313" key="11">
    <source>
        <dbReference type="EMBL" id="CAZ66719.1"/>
    </source>
</evidence>
<dbReference type="GO" id="GO:0005344">
    <property type="term" value="F:oxygen carrier activity"/>
    <property type="evidence" value="ECO:0007669"/>
    <property type="project" value="UniProtKB-KW"/>
</dbReference>
<sequence length="633" mass="73721">MTADVVEKQKRVTPLFQFVVLSTRQKFSLRAEKDERFRGLGILGRGKLFSCFHRDHLEEARNLYELLIEAETFDEFMDLCHQARDFVNEGLYVYAVSVAILHRADCRHVTLPPIQEVFPEKFIPAETLFKAFKEAKLHEDEEEVVVEVEQTGNVLDPEYNLAYYREDVGINAHHWHWHLVYPATWRAEKLGRRKDRKGELFYYMHQQMCARYDCERLSNSLPRMLPFHNFEDPLEGYSSHLSSTINGQPYASRPAGVVLRDLKDVSVQELARWRERILDAIHLESVIDEHGKDTPIDEEHGINVLGNIIESNHDSVNEDYYGSLHNWGHVLIAEAHDHDGRYQTNPGVMSDTATSLRDPIFYRWHRFIDDMIQEYKENLPVYDKRQLGFTGVEVKSINVKGAAPNVVNTFFTEDVLDVSHSINFDRKGAVKVRHHHLDHERFTYKIEVFNQGTKTRGAYVRIFLAPKYDELGNELTANELRRLMIEMDKFSYDLHPGRNLIERSSHDSSVIVHKEKTFAELVSHHDEHAGESCNCGWPEHLLVPKGHVNGMPFHLFVILTDLAHDLVYDHGHRPTVCREAVSYCGLKDELYPDKRPMGFPFDRYIAEEHLHDWLLPNMTSTDITIKHQETHHD</sequence>
<keyword evidence="8" id="KW-0186">Copper</keyword>
<evidence type="ECO:0000256" key="5">
    <source>
        <dbReference type="ARBA" id="ARBA00022525"/>
    </source>
</evidence>
<dbReference type="GO" id="GO:0016491">
    <property type="term" value="F:oxidoreductase activity"/>
    <property type="evidence" value="ECO:0007669"/>
    <property type="project" value="InterPro"/>
</dbReference>
<comment type="similarity">
    <text evidence="3">Belongs to the tyrosinase family. Hemocyanin subfamily.</text>
</comment>
<keyword evidence="7" id="KW-0479">Metal-binding</keyword>
<evidence type="ECO:0000256" key="8">
    <source>
        <dbReference type="ARBA" id="ARBA00023008"/>
    </source>
</evidence>
<dbReference type="InterPro" id="IPR008922">
    <property type="entry name" value="Di-copper_centre_dom_sf"/>
</dbReference>
<reference evidence="11" key="1">
    <citation type="journal article" date="2009" name="Mol. Phylogenet. Evol.">
        <title>A 454 sequencing approach for large-scale phylogenomic analysis of the Common Emperor Scorpion (Pandinus imperator).</title>
        <authorList>
            <person name="Roeding F."/>
            <person name="Borner J."/>
            <person name="Kube M."/>
            <person name="Klages S."/>
            <person name="Reinhardt R."/>
            <person name="Burmester T."/>
        </authorList>
    </citation>
    <scope>NUCLEOTIDE SEQUENCE</scope>
    <source>
        <tissue evidence="11">Whole animal</tissue>
    </source>
</reference>
<dbReference type="PROSITE" id="PS00210">
    <property type="entry name" value="HEMOCYANIN_2"/>
    <property type="match status" value="1"/>
</dbReference>
<dbReference type="AlphaFoldDB" id="C6H102"/>
<dbReference type="InterPro" id="IPR037020">
    <property type="entry name" value="Hemocyanin_C_sf"/>
</dbReference>
<dbReference type="PANTHER" id="PTHR11511">
    <property type="entry name" value="LARVAL STORAGE PROTEIN/PHENOLOXIDASE"/>
    <property type="match status" value="1"/>
</dbReference>
<dbReference type="FunFam" id="1.10.1280.10:FF:000004">
    <property type="entry name" value="Hemocyanin subunit 2"/>
    <property type="match status" value="1"/>
</dbReference>
<dbReference type="PROSITE" id="PS00209">
    <property type="entry name" value="HEMOCYANIN_1"/>
    <property type="match status" value="1"/>
</dbReference>
<evidence type="ECO:0000256" key="1">
    <source>
        <dbReference type="ARBA" id="ARBA00002958"/>
    </source>
</evidence>
<evidence type="ECO:0000256" key="7">
    <source>
        <dbReference type="ARBA" id="ARBA00022723"/>
    </source>
</evidence>
<dbReference type="Pfam" id="PF00372">
    <property type="entry name" value="Hemocyanin_M"/>
    <property type="match status" value="1"/>
</dbReference>
<dbReference type="PRINTS" id="PR00187">
    <property type="entry name" value="HAEMOCYANIN"/>
</dbReference>
<dbReference type="InterPro" id="IPR014756">
    <property type="entry name" value="Ig_E-set"/>
</dbReference>
<protein>
    <submittedName>
        <fullName evidence="11">Hemocyanin subunit 5b</fullName>
    </submittedName>
</protein>
<keyword evidence="6" id="KW-0561">Oxygen transport</keyword>
<evidence type="ECO:0000256" key="9">
    <source>
        <dbReference type="ARBA" id="ARBA00023157"/>
    </source>
</evidence>
<dbReference type="Pfam" id="PF03722">
    <property type="entry name" value="Hemocyanin_N"/>
    <property type="match status" value="1"/>
</dbReference>
<dbReference type="PROSITE" id="PS00498">
    <property type="entry name" value="TYROSINASE_2"/>
    <property type="match status" value="1"/>
</dbReference>
<dbReference type="InterPro" id="IPR005204">
    <property type="entry name" value="Hemocyanin_N"/>
</dbReference>
<dbReference type="SUPFAM" id="SSF48050">
    <property type="entry name" value="Hemocyanin, N-terminal domain"/>
    <property type="match status" value="1"/>
</dbReference>
<evidence type="ECO:0000256" key="3">
    <source>
        <dbReference type="ARBA" id="ARBA00009470"/>
    </source>
</evidence>
<comment type="function">
    <text evidence="1">Hemocyanins are copper-containing oxygen carriers occurring freely dissolved in the hemolymph of many mollusks and arthropods.</text>
</comment>
<dbReference type="Gene3D" id="2.60.40.1520">
    <property type="entry name" value="Hemocyanin, C-terminal domain"/>
    <property type="match status" value="1"/>
</dbReference>
<name>C6H102_PANIM</name>
<gene>
    <name evidence="11" type="primary">hc5b</name>
</gene>
<evidence type="ECO:0000259" key="10">
    <source>
        <dbReference type="PROSITE" id="PS00498"/>
    </source>
</evidence>
<dbReference type="Gene3D" id="1.10.1280.10">
    <property type="entry name" value="Di-copper center containing domain from catechol oxidase"/>
    <property type="match status" value="1"/>
</dbReference>
<evidence type="ECO:0000256" key="4">
    <source>
        <dbReference type="ARBA" id="ARBA00022448"/>
    </source>
</evidence>
<dbReference type="SUPFAM" id="SSF48056">
    <property type="entry name" value="Di-copper centre-containing domain"/>
    <property type="match status" value="1"/>
</dbReference>
<dbReference type="InterPro" id="IPR000896">
    <property type="entry name" value="Hemocyanin/hexamerin_mid_dom"/>
</dbReference>
<feature type="domain" description="Tyrosinase copper-binding" evidence="10">
    <location>
        <begin position="358"/>
        <end position="369"/>
    </location>
</feature>
<accession>C6H102</accession>
<dbReference type="FunFam" id="2.60.40.1520:FF:000001">
    <property type="entry name" value="Hemocyanin subunit 2"/>
    <property type="match status" value="1"/>
</dbReference>